<dbReference type="SUPFAM" id="SSF53597">
    <property type="entry name" value="Dihydrofolate reductase-like"/>
    <property type="match status" value="1"/>
</dbReference>
<gene>
    <name evidence="8" type="ORF">HNR73_006657</name>
</gene>
<evidence type="ECO:0000313" key="9">
    <source>
        <dbReference type="Proteomes" id="UP000548476"/>
    </source>
</evidence>
<evidence type="ECO:0000259" key="6">
    <source>
        <dbReference type="Pfam" id="PF01872"/>
    </source>
</evidence>
<dbReference type="InterPro" id="IPR002734">
    <property type="entry name" value="RibDG_C"/>
</dbReference>
<protein>
    <recommendedName>
        <fullName evidence="5">RNA polymerase sigma factor</fullName>
    </recommendedName>
</protein>
<evidence type="ECO:0000256" key="1">
    <source>
        <dbReference type="ARBA" id="ARBA00023015"/>
    </source>
</evidence>
<dbReference type="EMBL" id="JACHGT010000018">
    <property type="protein sequence ID" value="MBB6038771.1"/>
    <property type="molecule type" value="Genomic_DNA"/>
</dbReference>
<dbReference type="GO" id="GO:0003677">
    <property type="term" value="F:DNA binding"/>
    <property type="evidence" value="ECO:0007669"/>
    <property type="project" value="UniProtKB-KW"/>
</dbReference>
<name>A0A841FN79_9ACTN</name>
<dbReference type="GO" id="GO:0006352">
    <property type="term" value="P:DNA-templated transcription initiation"/>
    <property type="evidence" value="ECO:0007669"/>
    <property type="project" value="InterPro"/>
</dbReference>
<evidence type="ECO:0000313" key="8">
    <source>
        <dbReference type="EMBL" id="MBB6038771.1"/>
    </source>
</evidence>
<keyword evidence="4 5" id="KW-0804">Transcription</keyword>
<dbReference type="Gene3D" id="3.40.430.10">
    <property type="entry name" value="Dihydrofolate Reductase, subunit A"/>
    <property type="match status" value="1"/>
</dbReference>
<comment type="similarity">
    <text evidence="5">Belongs to the sigma-70 factor family. ECF subfamily.</text>
</comment>
<keyword evidence="9" id="KW-1185">Reference proteome</keyword>
<keyword evidence="3 5" id="KW-0238">DNA-binding</keyword>
<feature type="domain" description="RNA polymerase sigma-70 region 2" evidence="7">
    <location>
        <begin position="4"/>
        <end position="70"/>
    </location>
</feature>
<evidence type="ECO:0000256" key="4">
    <source>
        <dbReference type="ARBA" id="ARBA00023163"/>
    </source>
</evidence>
<evidence type="ECO:0000259" key="7">
    <source>
        <dbReference type="Pfam" id="PF04542"/>
    </source>
</evidence>
<accession>A0A841FN79</accession>
<dbReference type="InterPro" id="IPR000838">
    <property type="entry name" value="RNA_pol_sigma70_ECF_CS"/>
</dbReference>
<dbReference type="PROSITE" id="PS01063">
    <property type="entry name" value="SIGMA70_ECF"/>
    <property type="match status" value="1"/>
</dbReference>
<dbReference type="Pfam" id="PF04542">
    <property type="entry name" value="Sigma70_r2"/>
    <property type="match status" value="1"/>
</dbReference>
<sequence>MNFEVYRGELVAHCYRMPGAIHEAEDLTQDTMLRAWKARDRYDATRAPVRTWLHRIATNGCLTALEGRARRPLPSGIGAPSADVAVRREKRDVVVTGSLSVVHALTAADLVDEYRLLTFPTVLGTGERLFPAGSPPVHLETLSAEHVGAAVLTTYGRGTPGA</sequence>
<dbReference type="GO" id="GO:0016987">
    <property type="term" value="F:sigma factor activity"/>
    <property type="evidence" value="ECO:0007669"/>
    <property type="project" value="UniProtKB-KW"/>
</dbReference>
<comment type="caution">
    <text evidence="8">The sequence shown here is derived from an EMBL/GenBank/DDBJ whole genome shotgun (WGS) entry which is preliminary data.</text>
</comment>
<evidence type="ECO:0000256" key="3">
    <source>
        <dbReference type="ARBA" id="ARBA00023125"/>
    </source>
</evidence>
<dbReference type="PANTHER" id="PTHR43133">
    <property type="entry name" value="RNA POLYMERASE ECF-TYPE SIGMA FACTO"/>
    <property type="match status" value="1"/>
</dbReference>
<reference evidence="8 9" key="1">
    <citation type="submission" date="2020-08" db="EMBL/GenBank/DDBJ databases">
        <title>Genomic Encyclopedia of Type Strains, Phase IV (KMG-IV): sequencing the most valuable type-strain genomes for metagenomic binning, comparative biology and taxonomic classification.</title>
        <authorList>
            <person name="Goeker M."/>
        </authorList>
    </citation>
    <scope>NUCLEOTIDE SEQUENCE [LARGE SCALE GENOMIC DNA]</scope>
    <source>
        <strain evidence="8 9">YIM 65646</strain>
    </source>
</reference>
<dbReference type="InterPro" id="IPR039425">
    <property type="entry name" value="RNA_pol_sigma-70-like"/>
</dbReference>
<dbReference type="InterPro" id="IPR024072">
    <property type="entry name" value="DHFR-like_dom_sf"/>
</dbReference>
<dbReference type="Gene3D" id="1.10.1740.10">
    <property type="match status" value="1"/>
</dbReference>
<feature type="domain" description="Bacterial bifunctional deaminase-reductase C-terminal" evidence="6">
    <location>
        <begin position="88"/>
        <end position="151"/>
    </location>
</feature>
<dbReference type="GO" id="GO:0009231">
    <property type="term" value="P:riboflavin biosynthetic process"/>
    <property type="evidence" value="ECO:0007669"/>
    <property type="project" value="InterPro"/>
</dbReference>
<dbReference type="AlphaFoldDB" id="A0A841FN79"/>
<dbReference type="PANTHER" id="PTHR43133:SF65">
    <property type="entry name" value="ECF RNA POLYMERASE SIGMA FACTOR SIGG"/>
    <property type="match status" value="1"/>
</dbReference>
<organism evidence="8 9">
    <name type="scientific">Phytomonospora endophytica</name>
    <dbReference type="NCBI Taxonomy" id="714109"/>
    <lineage>
        <taxon>Bacteria</taxon>
        <taxon>Bacillati</taxon>
        <taxon>Actinomycetota</taxon>
        <taxon>Actinomycetes</taxon>
        <taxon>Micromonosporales</taxon>
        <taxon>Micromonosporaceae</taxon>
        <taxon>Phytomonospora</taxon>
    </lineage>
</organism>
<evidence type="ECO:0000256" key="2">
    <source>
        <dbReference type="ARBA" id="ARBA00023082"/>
    </source>
</evidence>
<dbReference type="RefSeq" id="WP_184791567.1">
    <property type="nucleotide sequence ID" value="NZ_BONT01000060.1"/>
</dbReference>
<dbReference type="GO" id="GO:0008703">
    <property type="term" value="F:5-amino-6-(5-phosphoribosylamino)uracil reductase activity"/>
    <property type="evidence" value="ECO:0007669"/>
    <property type="project" value="InterPro"/>
</dbReference>
<dbReference type="InterPro" id="IPR007627">
    <property type="entry name" value="RNA_pol_sigma70_r2"/>
</dbReference>
<dbReference type="InterPro" id="IPR013325">
    <property type="entry name" value="RNA_pol_sigma_r2"/>
</dbReference>
<dbReference type="SUPFAM" id="SSF88946">
    <property type="entry name" value="Sigma2 domain of RNA polymerase sigma factors"/>
    <property type="match status" value="1"/>
</dbReference>
<keyword evidence="1 5" id="KW-0805">Transcription regulation</keyword>
<keyword evidence="2 5" id="KW-0731">Sigma factor</keyword>
<dbReference type="Pfam" id="PF01872">
    <property type="entry name" value="RibD_C"/>
    <property type="match status" value="1"/>
</dbReference>
<proteinExistence type="inferred from homology"/>
<dbReference type="Proteomes" id="UP000548476">
    <property type="component" value="Unassembled WGS sequence"/>
</dbReference>
<evidence type="ECO:0000256" key="5">
    <source>
        <dbReference type="RuleBase" id="RU000716"/>
    </source>
</evidence>